<feature type="domain" description="DNA-binding transcriptional repressor CapW C-terminal dimerisation" evidence="2">
    <location>
        <begin position="249"/>
        <end position="319"/>
    </location>
</feature>
<keyword evidence="5" id="KW-1185">Reference proteome</keyword>
<sequence>MVKKDVNVQKSDKPEMAPNKWSRRRRMEFIDFRLSVEGKINRSDLVNFFGISVPQSSLDFSYYRELVKNCKPSRENLRYDVHKKLYVRTEDFKPVFPDECSPDLFLEDLALIARDSLSDSRNFFNGRFPVAASTLVPPKRRVDAKLLFNLIDAINEHMAMHIVYMSLSQGKYMDYLIAPHSFAYDGYRWHIRAYCYDRHEFRDYVLSRIKSADTPKIMAPNDRFPDPLGNGFREVGTDGASDADWNEKVVLKLKINPELSDNEKNALALDYGIGKNGFIEHEVRKALLFYAVRNLKLTEDYKKLPAIERQLVLDNEKEIFSLLKTK</sequence>
<dbReference type="Pfam" id="PF26107">
    <property type="entry name" value="BrxR_CTD"/>
    <property type="match status" value="1"/>
</dbReference>
<evidence type="ECO:0000259" key="1">
    <source>
        <dbReference type="Pfam" id="PF13280"/>
    </source>
</evidence>
<dbReference type="EMBL" id="FUXX01000029">
    <property type="protein sequence ID" value="SKA65350.1"/>
    <property type="molecule type" value="Genomic_DNA"/>
</dbReference>
<dbReference type="Proteomes" id="UP000242432">
    <property type="component" value="Unassembled WGS sequence"/>
</dbReference>
<evidence type="ECO:0000259" key="3">
    <source>
        <dbReference type="Pfam" id="PF26109"/>
    </source>
</evidence>
<dbReference type="InterPro" id="IPR059019">
    <property type="entry name" value="WHD_CapW"/>
</dbReference>
<gene>
    <name evidence="4" type="ORF">SAMN02745213_01644</name>
</gene>
<reference evidence="5" key="1">
    <citation type="submission" date="2017-02" db="EMBL/GenBank/DDBJ databases">
        <authorList>
            <person name="Varghese N."/>
            <person name="Submissions S."/>
        </authorList>
    </citation>
    <scope>NUCLEOTIDE SEQUENCE [LARGE SCALE GENOMIC DNA]</scope>
    <source>
        <strain evidence="5">DSM 3072</strain>
    </source>
</reference>
<dbReference type="PIRSF" id="PIRSF015558">
    <property type="entry name" value="Txn_reg_DeoR_prd"/>
    <property type="match status" value="1"/>
</dbReference>
<feature type="domain" description="DNA-binding transcriptional repressor CapW winged helix-turn-helix" evidence="3">
    <location>
        <begin position="24"/>
        <end position="98"/>
    </location>
</feature>
<dbReference type="AlphaFoldDB" id="A0A1T4VK50"/>
<name>A0A1T4VK50_9GAMM</name>
<dbReference type="InterPro" id="IPR026881">
    <property type="entry name" value="WYL_dom"/>
</dbReference>
<organism evidence="4 5">
    <name type="scientific">Succinivibrio dextrinosolvens DSM 3072</name>
    <dbReference type="NCBI Taxonomy" id="1123324"/>
    <lineage>
        <taxon>Bacteria</taxon>
        <taxon>Pseudomonadati</taxon>
        <taxon>Pseudomonadota</taxon>
        <taxon>Gammaproteobacteria</taxon>
        <taxon>Aeromonadales</taxon>
        <taxon>Succinivibrionaceae</taxon>
        <taxon>Succinivibrio</taxon>
    </lineage>
</organism>
<dbReference type="Pfam" id="PF26109">
    <property type="entry name" value="WHD_BrxR"/>
    <property type="match status" value="1"/>
</dbReference>
<dbReference type="InterPro" id="IPR059020">
    <property type="entry name" value="CapW_CTD"/>
</dbReference>
<evidence type="ECO:0000313" key="4">
    <source>
        <dbReference type="EMBL" id="SKA65350.1"/>
    </source>
</evidence>
<dbReference type="Pfam" id="PF13280">
    <property type="entry name" value="WYL"/>
    <property type="match status" value="1"/>
</dbReference>
<accession>A0A1T4VK50</accession>
<proteinExistence type="predicted"/>
<protein>
    <submittedName>
        <fullName evidence="4">WYL domain-containing protein</fullName>
    </submittedName>
</protein>
<dbReference type="InterPro" id="IPR016634">
    <property type="entry name" value="CapW-like"/>
</dbReference>
<dbReference type="RefSeq" id="WP_031491743.1">
    <property type="nucleotide sequence ID" value="NZ_FUXX01000029.1"/>
</dbReference>
<evidence type="ECO:0000313" key="5">
    <source>
        <dbReference type="Proteomes" id="UP000242432"/>
    </source>
</evidence>
<dbReference type="PROSITE" id="PS52050">
    <property type="entry name" value="WYL"/>
    <property type="match status" value="1"/>
</dbReference>
<evidence type="ECO:0000259" key="2">
    <source>
        <dbReference type="Pfam" id="PF26107"/>
    </source>
</evidence>
<feature type="domain" description="WYL" evidence="1">
    <location>
        <begin position="148"/>
        <end position="212"/>
    </location>
</feature>
<dbReference type="STRING" id="83771.SAMN02910357_00248"/>